<evidence type="ECO:0000256" key="1">
    <source>
        <dbReference type="ARBA" id="ARBA00010790"/>
    </source>
</evidence>
<name>A0A6P7GL78_DIAVI</name>
<dbReference type="AlphaFoldDB" id="A0A6P7GL78"/>
<keyword evidence="3" id="KW-0285">Flavoprotein</keyword>
<dbReference type="PANTHER" id="PTHR11552">
    <property type="entry name" value="GLUCOSE-METHANOL-CHOLINE GMC OXIDOREDUCTASE"/>
    <property type="match status" value="1"/>
</dbReference>
<dbReference type="RefSeq" id="XP_028150419.1">
    <property type="nucleotide sequence ID" value="XM_028294618.1"/>
</dbReference>
<organism evidence="6">
    <name type="scientific">Diabrotica virgifera virgifera</name>
    <name type="common">western corn rootworm</name>
    <dbReference type="NCBI Taxonomy" id="50390"/>
    <lineage>
        <taxon>Eukaryota</taxon>
        <taxon>Metazoa</taxon>
        <taxon>Ecdysozoa</taxon>
        <taxon>Arthropoda</taxon>
        <taxon>Hexapoda</taxon>
        <taxon>Insecta</taxon>
        <taxon>Pterygota</taxon>
        <taxon>Neoptera</taxon>
        <taxon>Endopterygota</taxon>
        <taxon>Coleoptera</taxon>
        <taxon>Polyphaga</taxon>
        <taxon>Cucujiformia</taxon>
        <taxon>Chrysomeloidea</taxon>
        <taxon>Chrysomelidae</taxon>
        <taxon>Galerucinae</taxon>
        <taxon>Diabroticina</taxon>
        <taxon>Diabroticites</taxon>
        <taxon>Diabrotica</taxon>
    </lineage>
</organism>
<evidence type="ECO:0000259" key="4">
    <source>
        <dbReference type="Pfam" id="PF00732"/>
    </source>
</evidence>
<dbReference type="InParanoid" id="A0A6P7GL78"/>
<evidence type="ECO:0000259" key="5">
    <source>
        <dbReference type="Pfam" id="PF05199"/>
    </source>
</evidence>
<feature type="binding site" evidence="3">
    <location>
        <position position="4"/>
    </location>
    <ligand>
        <name>FAD</name>
        <dbReference type="ChEBI" id="CHEBI:57692"/>
    </ligand>
</feature>
<dbReference type="InterPro" id="IPR012132">
    <property type="entry name" value="GMC_OxRdtase"/>
</dbReference>
<dbReference type="GO" id="GO:0016614">
    <property type="term" value="F:oxidoreductase activity, acting on CH-OH group of donors"/>
    <property type="evidence" value="ECO:0007669"/>
    <property type="project" value="InterPro"/>
</dbReference>
<dbReference type="InterPro" id="IPR036188">
    <property type="entry name" value="FAD/NAD-bd_sf"/>
</dbReference>
<reference evidence="6" key="1">
    <citation type="submission" date="2025-08" db="UniProtKB">
        <authorList>
            <consortium name="RefSeq"/>
        </authorList>
    </citation>
    <scope>IDENTIFICATION</scope>
    <source>
        <tissue evidence="6">Whole insect</tissue>
    </source>
</reference>
<evidence type="ECO:0000256" key="3">
    <source>
        <dbReference type="PIRSR" id="PIRSR000137-2"/>
    </source>
</evidence>
<comment type="similarity">
    <text evidence="1">Belongs to the GMC oxidoreductase family.</text>
</comment>
<dbReference type="InterPro" id="IPR000172">
    <property type="entry name" value="GMC_OxRdtase_N"/>
</dbReference>
<dbReference type="SUPFAM" id="SSF54373">
    <property type="entry name" value="FAD-linked reductases, C-terminal domain"/>
    <property type="match status" value="1"/>
</dbReference>
<dbReference type="GO" id="GO:0050660">
    <property type="term" value="F:flavin adenine dinucleotide binding"/>
    <property type="evidence" value="ECO:0007669"/>
    <property type="project" value="InterPro"/>
</dbReference>
<gene>
    <name evidence="6" type="primary">LOC114343774</name>
</gene>
<evidence type="ECO:0000256" key="2">
    <source>
        <dbReference type="PIRSR" id="PIRSR000137-1"/>
    </source>
</evidence>
<dbReference type="Gene3D" id="3.30.560.10">
    <property type="entry name" value="Glucose Oxidase, domain 3"/>
    <property type="match status" value="1"/>
</dbReference>
<dbReference type="InterPro" id="IPR007867">
    <property type="entry name" value="GMC_OxRtase_C"/>
</dbReference>
<sequence length="475" mass="53263">MGGTSLISELVYARGNNKDFDHLAQLVKDTSWKYENVLQYFKKSEDFVKTNSEAVIDWEYHGTDGYLYTNHHQPSSNYTRMFLAATKELGINITDYNGKREVGSTILQLNTKDGRRFDQATAFLKPAAGRSNLLISQGSYVIKIEINNSTKRATGVIFTKDKKTYRAKIRKEIILSAGVFSSPHILMLSGVGPKEHLKRFNISVIQDLQVGSHLHETVYCGLPFSSNYTPQSKPLEDQIKDYLHGVGDLAAANKIDGALFYNTKLEPDHEYPDVEIVLSSSTPSALGQKFQNINNETWNALYNHTINGPFSLTVLLLKSRSQGTVRLKSSSPYDYPLINLNLLTDPGHKDIDTIYEGIQFVLNLTKTNAFQSIAPVLEVKQLPTCANTEFLSKNFWYCYIRTMGMAAYHPAGTCPTGTDPKEGAVVDWNFNVYGLKRLRVADASIFPFTFAGHPNAPCTMIGEKISEVLKYEYRA</sequence>
<dbReference type="PANTHER" id="PTHR11552:SF158">
    <property type="entry name" value="GH23626P-RELATED"/>
    <property type="match status" value="1"/>
</dbReference>
<feature type="domain" description="Glucose-methanol-choline oxidoreductase N-terminal" evidence="4">
    <location>
        <begin position="1"/>
        <end position="215"/>
    </location>
</feature>
<dbReference type="Gene3D" id="3.50.50.60">
    <property type="entry name" value="FAD/NAD(P)-binding domain"/>
    <property type="match status" value="1"/>
</dbReference>
<dbReference type="SUPFAM" id="SSF51905">
    <property type="entry name" value="FAD/NAD(P)-binding domain"/>
    <property type="match status" value="1"/>
</dbReference>
<feature type="binding site" evidence="3">
    <location>
        <position position="141"/>
    </location>
    <ligand>
        <name>FAD</name>
        <dbReference type="ChEBI" id="CHEBI:57692"/>
    </ligand>
</feature>
<comment type="cofactor">
    <cofactor evidence="3">
        <name>FAD</name>
        <dbReference type="ChEBI" id="CHEBI:57692"/>
    </cofactor>
</comment>
<feature type="active site" description="Proton acceptor" evidence="2">
    <location>
        <position position="453"/>
    </location>
</feature>
<feature type="domain" description="Glucose-methanol-choline oxidoreductase C-terminal" evidence="5">
    <location>
        <begin position="320"/>
        <end position="462"/>
    </location>
</feature>
<keyword evidence="3" id="KW-0274">FAD</keyword>
<proteinExistence type="inferred from homology"/>
<evidence type="ECO:0000313" key="6">
    <source>
        <dbReference type="RefSeq" id="XP_028150419.1"/>
    </source>
</evidence>
<dbReference type="Pfam" id="PF05199">
    <property type="entry name" value="GMC_oxred_C"/>
    <property type="match status" value="1"/>
</dbReference>
<accession>A0A6P7GL78</accession>
<dbReference type="Pfam" id="PF00732">
    <property type="entry name" value="GMC_oxred_N"/>
    <property type="match status" value="1"/>
</dbReference>
<feature type="active site" description="Proton donor" evidence="2">
    <location>
        <position position="409"/>
    </location>
</feature>
<protein>
    <submittedName>
        <fullName evidence="6">Glucose dehydrogenase [FAD, quinone]-like</fullName>
    </submittedName>
</protein>
<dbReference type="PIRSF" id="PIRSF000137">
    <property type="entry name" value="Alcohol_oxidase"/>
    <property type="match status" value="1"/>
</dbReference>